<dbReference type="EMBL" id="SJPW01000007">
    <property type="protein sequence ID" value="TWU47295.1"/>
    <property type="molecule type" value="Genomic_DNA"/>
</dbReference>
<reference evidence="2 3" key="1">
    <citation type="submission" date="2019-02" db="EMBL/GenBank/DDBJ databases">
        <title>Deep-cultivation of Planctomycetes and their phenomic and genomic characterization uncovers novel biology.</title>
        <authorList>
            <person name="Wiegand S."/>
            <person name="Jogler M."/>
            <person name="Boedeker C."/>
            <person name="Pinto D."/>
            <person name="Vollmers J."/>
            <person name="Rivas-Marin E."/>
            <person name="Kohn T."/>
            <person name="Peeters S.H."/>
            <person name="Heuer A."/>
            <person name="Rast P."/>
            <person name="Oberbeckmann S."/>
            <person name="Bunk B."/>
            <person name="Jeske O."/>
            <person name="Meyerdierks A."/>
            <person name="Storesund J.E."/>
            <person name="Kallscheuer N."/>
            <person name="Luecker S."/>
            <person name="Lage O.M."/>
            <person name="Pohl T."/>
            <person name="Merkel B.J."/>
            <person name="Hornburger P."/>
            <person name="Mueller R.-W."/>
            <person name="Bruemmer F."/>
            <person name="Labrenz M."/>
            <person name="Spormann A.M."/>
            <person name="Op Den Camp H."/>
            <person name="Overmann J."/>
            <person name="Amann R."/>
            <person name="Jetten M.S.M."/>
            <person name="Mascher T."/>
            <person name="Medema M.H."/>
            <person name="Devos D.P."/>
            <person name="Kaster A.-K."/>
            <person name="Ovreas L."/>
            <person name="Rohde M."/>
            <person name="Galperin M.Y."/>
            <person name="Jogler C."/>
        </authorList>
    </citation>
    <scope>NUCLEOTIDE SEQUENCE [LARGE SCALE GENOMIC DNA]</scope>
    <source>
        <strain evidence="2 3">Poly51</strain>
    </source>
</reference>
<dbReference type="RefSeq" id="WP_146460999.1">
    <property type="nucleotide sequence ID" value="NZ_SJPW01000007.1"/>
</dbReference>
<dbReference type="Proteomes" id="UP000318288">
    <property type="component" value="Unassembled WGS sequence"/>
</dbReference>
<evidence type="ECO:0000313" key="3">
    <source>
        <dbReference type="Proteomes" id="UP000318288"/>
    </source>
</evidence>
<keyword evidence="3" id="KW-1185">Reference proteome</keyword>
<evidence type="ECO:0000256" key="1">
    <source>
        <dbReference type="SAM" id="MobiDB-lite"/>
    </source>
</evidence>
<feature type="region of interest" description="Disordered" evidence="1">
    <location>
        <begin position="1"/>
        <end position="23"/>
    </location>
</feature>
<organism evidence="2 3">
    <name type="scientific">Rubripirellula tenax</name>
    <dbReference type="NCBI Taxonomy" id="2528015"/>
    <lineage>
        <taxon>Bacteria</taxon>
        <taxon>Pseudomonadati</taxon>
        <taxon>Planctomycetota</taxon>
        <taxon>Planctomycetia</taxon>
        <taxon>Pirellulales</taxon>
        <taxon>Pirellulaceae</taxon>
        <taxon>Rubripirellula</taxon>
    </lineage>
</organism>
<proteinExistence type="predicted"/>
<feature type="compositionally biased region" description="Basic and acidic residues" evidence="1">
    <location>
        <begin position="14"/>
        <end position="23"/>
    </location>
</feature>
<dbReference type="OrthoDB" id="281881at2"/>
<comment type="caution">
    <text evidence="2">The sequence shown here is derived from an EMBL/GenBank/DDBJ whole genome shotgun (WGS) entry which is preliminary data.</text>
</comment>
<name>A0A5C6EFL0_9BACT</name>
<accession>A0A5C6EFL0</accession>
<evidence type="ECO:0000313" key="2">
    <source>
        <dbReference type="EMBL" id="TWU47295.1"/>
    </source>
</evidence>
<dbReference type="AlphaFoldDB" id="A0A5C6EFL0"/>
<sequence>MSKPSLRLFQANDSSDRRERELDRITGSADAKTVAIPLGKMVPLLMDAVRNDRAWLRDFADDTVRIDADLYGVLLAYSQLRQTAAA</sequence>
<gene>
    <name evidence="2" type="ORF">Poly51_50940</name>
</gene>
<protein>
    <submittedName>
        <fullName evidence="2">Uncharacterized protein</fullName>
    </submittedName>
</protein>